<dbReference type="GO" id="GO:0005634">
    <property type="term" value="C:nucleus"/>
    <property type="evidence" value="ECO:0007669"/>
    <property type="project" value="TreeGrafter"/>
</dbReference>
<dbReference type="Pfam" id="PF19318">
    <property type="entry name" value="DUF5918"/>
    <property type="match status" value="1"/>
</dbReference>
<dbReference type="InterPro" id="IPR039847">
    <property type="entry name" value="Ubox5"/>
</dbReference>
<dbReference type="PROSITE" id="PS00518">
    <property type="entry name" value="ZF_RING_1"/>
    <property type="match status" value="1"/>
</dbReference>
<dbReference type="GO" id="GO:0031625">
    <property type="term" value="F:ubiquitin protein ligase binding"/>
    <property type="evidence" value="ECO:0007669"/>
    <property type="project" value="TreeGrafter"/>
</dbReference>
<feature type="non-terminal residue" evidence="5">
    <location>
        <position position="1"/>
    </location>
</feature>
<dbReference type="GO" id="GO:0008270">
    <property type="term" value="F:zinc ion binding"/>
    <property type="evidence" value="ECO:0007669"/>
    <property type="project" value="UniProtKB-KW"/>
</dbReference>
<keyword evidence="2" id="KW-0863">Zinc-finger</keyword>
<evidence type="ECO:0000259" key="4">
    <source>
        <dbReference type="PROSITE" id="PS51698"/>
    </source>
</evidence>
<dbReference type="Gene3D" id="3.30.40.10">
    <property type="entry name" value="Zinc/RING finger domain, C3HC4 (zinc finger)"/>
    <property type="match status" value="1"/>
</dbReference>
<keyword evidence="3" id="KW-0862">Zinc</keyword>
<feature type="domain" description="U-box" evidence="4">
    <location>
        <begin position="209"/>
        <end position="289"/>
    </location>
</feature>
<keyword evidence="1" id="KW-0479">Metal-binding</keyword>
<dbReference type="Pfam" id="PF04564">
    <property type="entry name" value="U-box"/>
    <property type="match status" value="1"/>
</dbReference>
<dbReference type="InterPro" id="IPR045696">
    <property type="entry name" value="Ubox5_N"/>
</dbReference>
<protein>
    <submittedName>
        <fullName evidence="5">Putative ubiquitin fusion degradation protein 2</fullName>
    </submittedName>
</protein>
<evidence type="ECO:0000256" key="1">
    <source>
        <dbReference type="ARBA" id="ARBA00022723"/>
    </source>
</evidence>
<dbReference type="CDD" id="cd16660">
    <property type="entry name" value="RING-Ubox_RNF37"/>
    <property type="match status" value="1"/>
</dbReference>
<dbReference type="SUPFAM" id="SSF57850">
    <property type="entry name" value="RING/U-box"/>
    <property type="match status" value="2"/>
</dbReference>
<dbReference type="SMART" id="SM00504">
    <property type="entry name" value="Ubox"/>
    <property type="match status" value="1"/>
</dbReference>
<dbReference type="GO" id="GO:0000209">
    <property type="term" value="P:protein polyubiquitination"/>
    <property type="evidence" value="ECO:0007669"/>
    <property type="project" value="TreeGrafter"/>
</dbReference>
<dbReference type="EMBL" id="GANO01001463">
    <property type="protein sequence ID" value="JAB58408.1"/>
    <property type="molecule type" value="mRNA"/>
</dbReference>
<reference evidence="5" key="1">
    <citation type="journal article" date="2014" name="Insect Biochem. Mol. Biol.">
        <title>An insight into the sialome of the frog biting fly, Corethrella appendiculata.</title>
        <authorList>
            <person name="Ribeiro J.M.C."/>
            <person name="Chagas A.C."/>
            <person name="Pham V.M."/>
            <person name="Lounibos L.P."/>
            <person name="Calvo E."/>
        </authorList>
    </citation>
    <scope>NUCLEOTIDE SEQUENCE</scope>
    <source>
        <tissue evidence="5">Salivary glands</tissue>
    </source>
</reference>
<dbReference type="PANTHER" id="PTHR13492">
    <property type="entry name" value="RING FINGER PROTEIN 37"/>
    <property type="match status" value="1"/>
</dbReference>
<dbReference type="GO" id="GO:0034450">
    <property type="term" value="F:ubiquitin-ubiquitin ligase activity"/>
    <property type="evidence" value="ECO:0007669"/>
    <property type="project" value="TreeGrafter"/>
</dbReference>
<dbReference type="PANTHER" id="PTHR13492:SF2">
    <property type="entry name" value="RING FINGER PROTEIN 37"/>
    <property type="match status" value="1"/>
</dbReference>
<name>U5EUH8_9DIPT</name>
<accession>U5EUH8</accession>
<dbReference type="InterPro" id="IPR039925">
    <property type="entry name" value="RNF37_RING-Ubox"/>
</dbReference>
<proteinExistence type="evidence at transcript level"/>
<dbReference type="PROSITE" id="PS51698">
    <property type="entry name" value="U_BOX"/>
    <property type="match status" value="1"/>
</dbReference>
<dbReference type="AlphaFoldDB" id="U5EUH8"/>
<dbReference type="InterPro" id="IPR003613">
    <property type="entry name" value="Ubox_domain"/>
</dbReference>
<sequence length="428" mass="49255">NFLNHNLKPTVKCNCTKDDHYTPENLISDNLKELELGFMAYSVVKPPIELEFKFMCEINLRLIKLWTQIGSLKTTCVEVYAKTQNRNYVQIGSGSSEEHSGMIFYKNDSNETLTENFIKFPLFTKSFYTIRNCESIIIRIKQTKRNCAPILKKIEVWGYPSKYVQDDIKQSAYSLWNNSQERKQIHSKRKVVVSESSPTKTEEIPEIPEIPEEFLDCITYEIMTIPLVLPSGKSIDKLTLQKHNEAEAKWGRQPSDPYTGLAFTTLRKPVLNVALKARIDEFILKNSNKIDFRNLPRTVSSNLRHCSDAYTPVTKKRQKLSTSTITTTTTAISTGDYEKCTSLDDAVQEALINSTRFTRYYSLKEKSENLPKCVKCENLQNLYRIIKCDHLICRCCLTKTTNEMSCAKCGKEFTNVDVTKYYALYGPE</sequence>
<evidence type="ECO:0000256" key="3">
    <source>
        <dbReference type="ARBA" id="ARBA00022833"/>
    </source>
</evidence>
<dbReference type="InterPro" id="IPR013083">
    <property type="entry name" value="Znf_RING/FYVE/PHD"/>
</dbReference>
<dbReference type="InterPro" id="IPR017907">
    <property type="entry name" value="Znf_RING_CS"/>
</dbReference>
<organism evidence="5">
    <name type="scientific">Corethrella appendiculata</name>
    <dbReference type="NCBI Taxonomy" id="1370023"/>
    <lineage>
        <taxon>Eukaryota</taxon>
        <taxon>Metazoa</taxon>
        <taxon>Ecdysozoa</taxon>
        <taxon>Arthropoda</taxon>
        <taxon>Hexapoda</taxon>
        <taxon>Insecta</taxon>
        <taxon>Pterygota</taxon>
        <taxon>Neoptera</taxon>
        <taxon>Endopterygota</taxon>
        <taxon>Diptera</taxon>
        <taxon>Nematocera</taxon>
        <taxon>Culicoidea</taxon>
        <taxon>Chaoboridae</taxon>
        <taxon>Corethrella</taxon>
    </lineage>
</organism>
<evidence type="ECO:0000256" key="2">
    <source>
        <dbReference type="ARBA" id="ARBA00022771"/>
    </source>
</evidence>
<evidence type="ECO:0000313" key="5">
    <source>
        <dbReference type="EMBL" id="JAB58408.1"/>
    </source>
</evidence>